<name>A0A915JAG1_ROMCU</name>
<protein>
    <submittedName>
        <fullName evidence="2">Uncharacterized protein</fullName>
    </submittedName>
</protein>
<evidence type="ECO:0000313" key="1">
    <source>
        <dbReference type="Proteomes" id="UP000887565"/>
    </source>
</evidence>
<reference evidence="2" key="1">
    <citation type="submission" date="2022-11" db="UniProtKB">
        <authorList>
            <consortium name="WormBaseParasite"/>
        </authorList>
    </citation>
    <scope>IDENTIFICATION</scope>
</reference>
<proteinExistence type="predicted"/>
<dbReference type="WBParaSite" id="nRc.2.0.1.t23469-RA">
    <property type="protein sequence ID" value="nRc.2.0.1.t23469-RA"/>
    <property type="gene ID" value="nRc.2.0.1.g23469"/>
</dbReference>
<sequence length="186" mass="22046">MSGLLPRTIGKALELPISIFNIQMLLEFLWQSLNTWALPGSKQRVFDDLRLVATQEFIKLFDDFERQWMLNTMYIDLGSHFLFNKLIEKNHPNLYELICGFKMKQARMEAIIQQTDAGQAILVKNKLYLMIDQRLQRQENRLNDGEIDIDKFLHDFHTYNGQALQKSKLCKNYTEDYHFEMTSFNV</sequence>
<dbReference type="AlphaFoldDB" id="A0A915JAG1"/>
<dbReference type="Proteomes" id="UP000887565">
    <property type="component" value="Unplaced"/>
</dbReference>
<organism evidence="1 2">
    <name type="scientific">Romanomermis culicivorax</name>
    <name type="common">Nematode worm</name>
    <dbReference type="NCBI Taxonomy" id="13658"/>
    <lineage>
        <taxon>Eukaryota</taxon>
        <taxon>Metazoa</taxon>
        <taxon>Ecdysozoa</taxon>
        <taxon>Nematoda</taxon>
        <taxon>Enoplea</taxon>
        <taxon>Dorylaimia</taxon>
        <taxon>Mermithida</taxon>
        <taxon>Mermithoidea</taxon>
        <taxon>Mermithidae</taxon>
        <taxon>Romanomermis</taxon>
    </lineage>
</organism>
<accession>A0A915JAG1</accession>
<evidence type="ECO:0000313" key="2">
    <source>
        <dbReference type="WBParaSite" id="nRc.2.0.1.t23469-RA"/>
    </source>
</evidence>
<keyword evidence="1" id="KW-1185">Reference proteome</keyword>